<dbReference type="Pfam" id="PF01144">
    <property type="entry name" value="CoA_trans"/>
    <property type="match status" value="2"/>
</dbReference>
<comment type="similarity">
    <text evidence="4 8">Belongs to the 3-oxoacid CoA-transferase family.</text>
</comment>
<dbReference type="Gene3D" id="3.40.1080.10">
    <property type="entry name" value="Glutaconate Coenzyme A-transferase"/>
    <property type="match status" value="2"/>
</dbReference>
<dbReference type="InterPro" id="IPR012791">
    <property type="entry name" value="3-oxoacid_CoA-transf_B"/>
</dbReference>
<comment type="pathway">
    <text evidence="1">Ketone metabolism; succinyl-CoA degradation; acetoacetyl-CoA from succinyl-CoA: step 1/1.</text>
</comment>
<evidence type="ECO:0000256" key="7">
    <source>
        <dbReference type="ARBA" id="ARBA00022946"/>
    </source>
</evidence>
<dbReference type="PIRSF" id="PIRSF000858">
    <property type="entry name" value="SCOT-t"/>
    <property type="match status" value="1"/>
</dbReference>
<dbReference type="FunFam" id="3.40.1080.10:FF:000001">
    <property type="entry name" value="Succinyl-coa:3-ketoacid-coenzyme a transferase subunit b"/>
    <property type="match status" value="1"/>
</dbReference>
<comment type="caution">
    <text evidence="10">The sequence shown here is derived from an EMBL/GenBank/DDBJ whole genome shotgun (WGS) entry which is preliminary data.</text>
</comment>
<evidence type="ECO:0000256" key="1">
    <source>
        <dbReference type="ARBA" id="ARBA00004753"/>
    </source>
</evidence>
<name>A0A5A8EZU7_9BACT</name>
<dbReference type="NCBIfam" id="TIGR02429">
    <property type="entry name" value="pcaI_scoA_fam"/>
    <property type="match status" value="1"/>
</dbReference>
<dbReference type="Proteomes" id="UP000322876">
    <property type="component" value="Unassembled WGS sequence"/>
</dbReference>
<dbReference type="InterPro" id="IPR012792">
    <property type="entry name" value="3-oxoacid_CoA-transf_A"/>
</dbReference>
<evidence type="ECO:0000256" key="3">
    <source>
        <dbReference type="ARBA" id="ARBA00007047"/>
    </source>
</evidence>
<dbReference type="InterPro" id="IPR004164">
    <property type="entry name" value="CoA_transf_AS"/>
</dbReference>
<keyword evidence="11" id="KW-1185">Reference proteome</keyword>
<dbReference type="SUPFAM" id="SSF100950">
    <property type="entry name" value="NagB/RpiA/CoA transferase-like"/>
    <property type="match status" value="2"/>
</dbReference>
<dbReference type="PANTHER" id="PTHR13707:SF60">
    <property type="entry name" value="ACETATE COA-TRANSFERASE SUBUNIT ALPHA"/>
    <property type="match status" value="1"/>
</dbReference>
<dbReference type="GO" id="GO:0008260">
    <property type="term" value="F:succinyl-CoA:3-oxo-acid CoA-transferase activity"/>
    <property type="evidence" value="ECO:0007669"/>
    <property type="project" value="UniProtKB-EC"/>
</dbReference>
<keyword evidence="6 8" id="KW-0808">Transferase</keyword>
<dbReference type="OrthoDB" id="9777193at2"/>
<dbReference type="PROSITE" id="PS01273">
    <property type="entry name" value="COA_TRANSF_1"/>
    <property type="match status" value="1"/>
</dbReference>
<dbReference type="InterPro" id="IPR004163">
    <property type="entry name" value="CoA_transf_BS"/>
</dbReference>
<evidence type="ECO:0000256" key="8">
    <source>
        <dbReference type="PIRNR" id="PIRNR000858"/>
    </source>
</evidence>
<reference evidence="10 11" key="1">
    <citation type="submission" date="2019-06" db="EMBL/GenBank/DDBJ databases">
        <title>Genomic insights into carbon and energy metabolism of Deferribacter autotrophicus revealed new metabolic traits in the phylum Deferribacteres.</title>
        <authorList>
            <person name="Slobodkin A.I."/>
            <person name="Slobodkina G.B."/>
            <person name="Allioux M."/>
            <person name="Alain K."/>
            <person name="Jebbar M."/>
            <person name="Shadrin V."/>
            <person name="Kublanov I.V."/>
            <person name="Toshchakov S.V."/>
            <person name="Bonch-Osmolovskaya E.A."/>
        </authorList>
    </citation>
    <scope>NUCLEOTIDE SEQUENCE [LARGE SCALE GENOMIC DNA]</scope>
    <source>
        <strain evidence="10 11">SL50</strain>
    </source>
</reference>
<sequence length="454" mass="49697">MAEICNSVKEALRDVLKDGMVIAAGGFGLCGIPENLINAIKESGVKNLTFVSNNAGVDDFGLGLLLQTRQIKKMISSYVGENKIFEQLYLNGELELELVPQGTLAERLRAGGAGIPAFYVRTGYGTILTKGKEIKIFNGKEYVLEKSIVVDLAIVKGWKADKKGNVVFRYTANNFNAVCAKAAKFTVVEVEEIVETGELDPHYIHLPSIYVDRLVVGEQYEKRIEQLTTLENMKEAKFNEKREWMAKRVAQELRKGMYVNLGIGMPTLVANFITDDMDITLHSENGLLGIGPFPETAAEADADLINAGKQTITYKKGACFFDSSESFAMVRGGHIDLTVLGGMQVSKKGDLANWMIPGKMVKGPGGAMDLVNGVKKVIVMMEHVTKNGSPKILEECSLPITGKEVVDMLVTDKGVFTIDKGGLTLIEISPFSNLTDIRKYTGCEFKVSDNLKTN</sequence>
<evidence type="ECO:0000313" key="10">
    <source>
        <dbReference type="EMBL" id="KAA0256894.1"/>
    </source>
</evidence>
<dbReference type="NCBIfam" id="TIGR02428">
    <property type="entry name" value="pcaJ_scoB_fam"/>
    <property type="match status" value="1"/>
</dbReference>
<dbReference type="EC" id="2.8.3.5" evidence="5"/>
<feature type="active site" description="5-glutamyl coenzyme A thioester intermediate" evidence="9">
    <location>
        <position position="284"/>
    </location>
</feature>
<dbReference type="RefSeq" id="WP_149267472.1">
    <property type="nucleotide sequence ID" value="NZ_VFJB01000010.1"/>
</dbReference>
<dbReference type="EMBL" id="VFJB01000010">
    <property type="protein sequence ID" value="KAA0256894.1"/>
    <property type="molecule type" value="Genomic_DNA"/>
</dbReference>
<evidence type="ECO:0000256" key="2">
    <source>
        <dbReference type="ARBA" id="ARBA00005612"/>
    </source>
</evidence>
<keyword evidence="7" id="KW-0809">Transit peptide</keyword>
<evidence type="ECO:0000256" key="6">
    <source>
        <dbReference type="ARBA" id="ARBA00022679"/>
    </source>
</evidence>
<dbReference type="GO" id="GO:0046952">
    <property type="term" value="P:ketone body catabolic process"/>
    <property type="evidence" value="ECO:0007669"/>
    <property type="project" value="InterPro"/>
</dbReference>
<evidence type="ECO:0000256" key="9">
    <source>
        <dbReference type="PIRSR" id="PIRSR000858-1"/>
    </source>
</evidence>
<comment type="similarity">
    <text evidence="2">Belongs to the 3-oxoacid CoA-transferase subunit A family.</text>
</comment>
<accession>A0A5A8EZU7</accession>
<protein>
    <recommendedName>
        <fullName evidence="5">3-oxoacid CoA-transferase</fullName>
        <ecNumber evidence="5">2.8.3.5</ecNumber>
    </recommendedName>
</protein>
<dbReference type="PANTHER" id="PTHR13707">
    <property type="entry name" value="KETOACID-COENZYME A TRANSFERASE"/>
    <property type="match status" value="1"/>
</dbReference>
<evidence type="ECO:0000313" key="11">
    <source>
        <dbReference type="Proteomes" id="UP000322876"/>
    </source>
</evidence>
<dbReference type="InterPro" id="IPR004165">
    <property type="entry name" value="CoA_trans_fam_I"/>
</dbReference>
<evidence type="ECO:0000256" key="5">
    <source>
        <dbReference type="ARBA" id="ARBA00012490"/>
    </source>
</evidence>
<dbReference type="InterPro" id="IPR014388">
    <property type="entry name" value="3-oxoacid_CoA-transferase"/>
</dbReference>
<dbReference type="AlphaFoldDB" id="A0A5A8EZU7"/>
<dbReference type="SMART" id="SM00882">
    <property type="entry name" value="CoA_trans"/>
    <property type="match status" value="2"/>
</dbReference>
<proteinExistence type="inferred from homology"/>
<gene>
    <name evidence="10" type="ORF">FHQ18_12300</name>
</gene>
<evidence type="ECO:0000256" key="4">
    <source>
        <dbReference type="ARBA" id="ARBA00007154"/>
    </source>
</evidence>
<organism evidence="10 11">
    <name type="scientific">Deferribacter autotrophicus</name>
    <dbReference type="NCBI Taxonomy" id="500465"/>
    <lineage>
        <taxon>Bacteria</taxon>
        <taxon>Pseudomonadati</taxon>
        <taxon>Deferribacterota</taxon>
        <taxon>Deferribacteres</taxon>
        <taxon>Deferribacterales</taxon>
        <taxon>Deferribacteraceae</taxon>
        <taxon>Deferribacter</taxon>
    </lineage>
</organism>
<dbReference type="UniPathway" id="UPA00929">
    <property type="reaction ID" value="UER00894"/>
</dbReference>
<comment type="similarity">
    <text evidence="3">Belongs to the 3-oxoacid CoA-transferase subunit B family.</text>
</comment>
<dbReference type="InterPro" id="IPR037171">
    <property type="entry name" value="NagB/RpiA_transferase-like"/>
</dbReference>
<dbReference type="PROSITE" id="PS01274">
    <property type="entry name" value="COA_TRANSF_2"/>
    <property type="match status" value="1"/>
</dbReference>